<reference evidence="3" key="1">
    <citation type="journal article" date="2019" name="Int. J. Syst. Evol. Microbiol.">
        <title>The Global Catalogue of Microorganisms (GCM) 10K type strain sequencing project: providing services to taxonomists for standard genome sequencing and annotation.</title>
        <authorList>
            <consortium name="The Broad Institute Genomics Platform"/>
            <consortium name="The Broad Institute Genome Sequencing Center for Infectious Disease"/>
            <person name="Wu L."/>
            <person name="Ma J."/>
        </authorList>
    </citation>
    <scope>NUCLEOTIDE SEQUENCE [LARGE SCALE GENOMIC DNA]</scope>
    <source>
        <strain evidence="3">JCM 16013</strain>
    </source>
</reference>
<dbReference type="Proteomes" id="UP001499854">
    <property type="component" value="Unassembled WGS sequence"/>
</dbReference>
<sequence>MLLVHEPTPPVGLTYRLSVVVTVTADACVAAMPVIGTAKAVTQAARTAKRLILTSDIVPSLCGRFPPRRTTGAGHCGTRSSTKTSCMRELAKPCERPTDTEASEEQPSQS</sequence>
<dbReference type="EMBL" id="BAAAQM010000006">
    <property type="protein sequence ID" value="GAA1959613.1"/>
    <property type="molecule type" value="Genomic_DNA"/>
</dbReference>
<protein>
    <submittedName>
        <fullName evidence="2">Uncharacterized protein</fullName>
    </submittedName>
</protein>
<keyword evidence="3" id="KW-1185">Reference proteome</keyword>
<comment type="caution">
    <text evidence="2">The sequence shown here is derived from an EMBL/GenBank/DDBJ whole genome shotgun (WGS) entry which is preliminary data.</text>
</comment>
<name>A0ABP5C945_9ACTN</name>
<proteinExistence type="predicted"/>
<feature type="compositionally biased region" description="Basic and acidic residues" evidence="1">
    <location>
        <begin position="89"/>
        <end position="99"/>
    </location>
</feature>
<feature type="region of interest" description="Disordered" evidence="1">
    <location>
        <begin position="87"/>
        <end position="110"/>
    </location>
</feature>
<accession>A0ABP5C945</accession>
<gene>
    <name evidence="2" type="ORF">GCM10009838_14950</name>
</gene>
<evidence type="ECO:0000256" key="1">
    <source>
        <dbReference type="SAM" id="MobiDB-lite"/>
    </source>
</evidence>
<evidence type="ECO:0000313" key="3">
    <source>
        <dbReference type="Proteomes" id="UP001499854"/>
    </source>
</evidence>
<evidence type="ECO:0000313" key="2">
    <source>
        <dbReference type="EMBL" id="GAA1959613.1"/>
    </source>
</evidence>
<organism evidence="2 3">
    <name type="scientific">Catenulispora subtropica</name>
    <dbReference type="NCBI Taxonomy" id="450798"/>
    <lineage>
        <taxon>Bacteria</taxon>
        <taxon>Bacillati</taxon>
        <taxon>Actinomycetota</taxon>
        <taxon>Actinomycetes</taxon>
        <taxon>Catenulisporales</taxon>
        <taxon>Catenulisporaceae</taxon>
        <taxon>Catenulispora</taxon>
    </lineage>
</organism>